<evidence type="ECO:0000313" key="2">
    <source>
        <dbReference type="Proteomes" id="UP000222163"/>
    </source>
</evidence>
<dbReference type="EMBL" id="PDUU01000003">
    <property type="protein sequence ID" value="PHN98431.1"/>
    <property type="molecule type" value="Genomic_DNA"/>
</dbReference>
<protein>
    <recommendedName>
        <fullName evidence="3">DKNYY family protein</fullName>
    </recommendedName>
</protein>
<comment type="caution">
    <text evidence="1">The sequence shown here is derived from an EMBL/GenBank/DDBJ whole genome shotgun (WGS) entry which is preliminary data.</text>
</comment>
<name>A0A2G1BWK0_9FLAO</name>
<dbReference type="Proteomes" id="UP000222163">
    <property type="component" value="Unassembled WGS sequence"/>
</dbReference>
<evidence type="ECO:0008006" key="3">
    <source>
        <dbReference type="Google" id="ProtNLM"/>
    </source>
</evidence>
<proteinExistence type="predicted"/>
<dbReference type="RefSeq" id="WP_099214253.1">
    <property type="nucleotide sequence ID" value="NZ_PDUU01000003.1"/>
</dbReference>
<reference evidence="1 2" key="1">
    <citation type="journal article" date="2016" name="Nat. Commun.">
        <title>Microbial interactions lead to rapid micro-scale successions on model marine particles.</title>
        <authorList>
            <person name="Datta M.S."/>
            <person name="Sliwerska E."/>
            <person name="Gore J."/>
            <person name="Polz M.F."/>
            <person name="Cordero O.X."/>
        </authorList>
    </citation>
    <scope>NUCLEOTIDE SEQUENCE [LARGE SCALE GENOMIC DNA]</scope>
    <source>
        <strain evidence="1 2">4G03</strain>
    </source>
</reference>
<organism evidence="1 2">
    <name type="scientific">Tenacibaculum discolor</name>
    <dbReference type="NCBI Taxonomy" id="361581"/>
    <lineage>
        <taxon>Bacteria</taxon>
        <taxon>Pseudomonadati</taxon>
        <taxon>Bacteroidota</taxon>
        <taxon>Flavobacteriia</taxon>
        <taxon>Flavobacteriales</taxon>
        <taxon>Flavobacteriaceae</taxon>
        <taxon>Tenacibaculum</taxon>
    </lineage>
</organism>
<sequence>MNLITNHPYISTIIIILILNSIIKKITRAKHSPLVKVSLFIMAIISQACSPFAGPVDKSISDSYYYSKSKRNICYSPMGNWFELGNTKINADVESFKVLGRDFGKDKNHLFFKTHIIDNEVDTATFYVDDDNYICFDKDNVYRALNYLPHDFTQTNQEKKHLWKVAKANPKTFQKIDSDWSKDDKHYFYNYMPIDVDYNSFTILNKSFAKDKNQVYSLKNYELLASTIDPTTTKKINSRYIADNNNIYDFQEYINGEKVDSLTSIPYQNIDNLTILEDKFLLFDNKVMYDGIIIEKADASSFQIIQFPYSRDKNHVFYHEEVIEKADPKTFSVFETSYYSKDKNYVFVYGKLLKGADVATFGPVNKKHSLLYKDKNHTYRGDEIVRDN</sequence>
<dbReference type="Pfam" id="PF13644">
    <property type="entry name" value="DKNYY"/>
    <property type="match status" value="1"/>
</dbReference>
<gene>
    <name evidence="1" type="ORF">CSC81_02770</name>
</gene>
<accession>A0A2G1BWK0</accession>
<dbReference type="AlphaFoldDB" id="A0A2G1BWK0"/>
<dbReference type="InterPro" id="IPR027375">
    <property type="entry name" value="DKNYY"/>
</dbReference>
<evidence type="ECO:0000313" key="1">
    <source>
        <dbReference type="EMBL" id="PHN98431.1"/>
    </source>
</evidence>